<dbReference type="OrthoDB" id="8926597at2"/>
<dbReference type="Pfam" id="PF21880">
    <property type="entry name" value="DUF6916"/>
    <property type="match status" value="1"/>
</dbReference>
<dbReference type="AlphaFoldDB" id="D3F8S3"/>
<feature type="chain" id="PRO_5003043302" description="DUF6916 domain-containing protein" evidence="1">
    <location>
        <begin position="37"/>
        <end position="150"/>
    </location>
</feature>
<reference evidence="3 4" key="1">
    <citation type="journal article" date="2010" name="Stand. Genomic Sci.">
        <title>Complete genome sequence of Conexibacter woesei type strain (ID131577).</title>
        <authorList>
            <person name="Pukall R."/>
            <person name="Lapidus A."/>
            <person name="Glavina Del Rio T."/>
            <person name="Copeland A."/>
            <person name="Tice H."/>
            <person name="Cheng J.-F."/>
            <person name="Lucas S."/>
            <person name="Chen F."/>
            <person name="Nolan M."/>
            <person name="Bruce D."/>
            <person name="Goodwin L."/>
            <person name="Pitluck S."/>
            <person name="Mavromatis K."/>
            <person name="Ivanova N."/>
            <person name="Ovchinnikova G."/>
            <person name="Pati A."/>
            <person name="Chen A."/>
            <person name="Palaniappan K."/>
            <person name="Land M."/>
            <person name="Hauser L."/>
            <person name="Chang Y.-J."/>
            <person name="Jeffries C.D."/>
            <person name="Chain P."/>
            <person name="Meincke L."/>
            <person name="Sims D."/>
            <person name="Brettin T."/>
            <person name="Detter J.C."/>
            <person name="Rohde M."/>
            <person name="Goeker M."/>
            <person name="Bristow J."/>
            <person name="Eisen J.A."/>
            <person name="Markowitz V."/>
            <person name="Kyrpides N.C."/>
            <person name="Klenk H.-P."/>
            <person name="Hugenholtz P."/>
        </authorList>
    </citation>
    <scope>NUCLEOTIDE SEQUENCE [LARGE SCALE GENOMIC DNA]</scope>
    <source>
        <strain evidence="4">DSM 14684 / CIP 108061 / JCM 11494 / NBRC 100937 / ID131577</strain>
    </source>
</reference>
<dbReference type="PROSITE" id="PS51318">
    <property type="entry name" value="TAT"/>
    <property type="match status" value="1"/>
</dbReference>
<dbReference type="EMBL" id="CP001854">
    <property type="protein sequence ID" value="ADB51037.1"/>
    <property type="molecule type" value="Genomic_DNA"/>
</dbReference>
<sequence length="150" mass="14954" precursor="true">MTRPGSITRRTLLQAGGAATLAACLGGAASSSSAAAAGGTTPPAYLRRATYAALDVPRELTAAGPGGPLTLSLDGVGDVLGAGTDAALRGSEDTFAVRFSGAPGDVVLEQGIHLLSHPQLGAFELFLAPVDLPAAGQQYEIVIDRSVARA</sequence>
<dbReference type="PROSITE" id="PS51257">
    <property type="entry name" value="PROKAR_LIPOPROTEIN"/>
    <property type="match status" value="1"/>
</dbReference>
<dbReference type="KEGG" id="cwo:Cwoe_2618"/>
<dbReference type="InterPro" id="IPR006311">
    <property type="entry name" value="TAT_signal"/>
</dbReference>
<accession>D3F8S3</accession>
<gene>
    <name evidence="3" type="ordered locus">Cwoe_2618</name>
</gene>
<feature type="signal peptide" evidence="1">
    <location>
        <begin position="1"/>
        <end position="36"/>
    </location>
</feature>
<dbReference type="InterPro" id="IPR054209">
    <property type="entry name" value="DUF6916"/>
</dbReference>
<feature type="domain" description="DUF6916" evidence="2">
    <location>
        <begin position="59"/>
        <end position="143"/>
    </location>
</feature>
<protein>
    <recommendedName>
        <fullName evidence="2">DUF6916 domain-containing protein</fullName>
    </recommendedName>
</protein>
<keyword evidence="1" id="KW-0732">Signal</keyword>
<name>D3F8S3_CONWI</name>
<dbReference type="Proteomes" id="UP000008229">
    <property type="component" value="Chromosome"/>
</dbReference>
<proteinExistence type="predicted"/>
<evidence type="ECO:0000259" key="2">
    <source>
        <dbReference type="Pfam" id="PF21880"/>
    </source>
</evidence>
<evidence type="ECO:0000256" key="1">
    <source>
        <dbReference type="SAM" id="SignalP"/>
    </source>
</evidence>
<keyword evidence="4" id="KW-1185">Reference proteome</keyword>
<organism evidence="3 4">
    <name type="scientific">Conexibacter woesei (strain DSM 14684 / CCUG 47730 / CIP 108061 / JCM 11494 / NBRC 100937 / ID131577)</name>
    <dbReference type="NCBI Taxonomy" id="469383"/>
    <lineage>
        <taxon>Bacteria</taxon>
        <taxon>Bacillati</taxon>
        <taxon>Actinomycetota</taxon>
        <taxon>Thermoleophilia</taxon>
        <taxon>Solirubrobacterales</taxon>
        <taxon>Conexibacteraceae</taxon>
        <taxon>Conexibacter</taxon>
    </lineage>
</organism>
<reference evidence="4" key="2">
    <citation type="submission" date="2010-01" db="EMBL/GenBank/DDBJ databases">
        <title>The complete genome of Conexibacter woesei DSM 14684.</title>
        <authorList>
            <consortium name="US DOE Joint Genome Institute (JGI-PGF)"/>
            <person name="Lucas S."/>
            <person name="Copeland A."/>
            <person name="Lapidus A."/>
            <person name="Glavina del Rio T."/>
            <person name="Dalin E."/>
            <person name="Tice H."/>
            <person name="Bruce D."/>
            <person name="Goodwin L."/>
            <person name="Pitluck S."/>
            <person name="Kyrpides N."/>
            <person name="Mavromatis K."/>
            <person name="Ivanova N."/>
            <person name="Mikhailova N."/>
            <person name="Chertkov O."/>
            <person name="Brettin T."/>
            <person name="Detter J.C."/>
            <person name="Han C."/>
            <person name="Larimer F."/>
            <person name="Land M."/>
            <person name="Hauser L."/>
            <person name="Markowitz V."/>
            <person name="Cheng J.-F."/>
            <person name="Hugenholtz P."/>
            <person name="Woyke T."/>
            <person name="Wu D."/>
            <person name="Pukall R."/>
            <person name="Steenblock K."/>
            <person name="Schneider S."/>
            <person name="Klenk H.-P."/>
            <person name="Eisen J.A."/>
        </authorList>
    </citation>
    <scope>NUCLEOTIDE SEQUENCE [LARGE SCALE GENOMIC DNA]</scope>
    <source>
        <strain evidence="4">DSM 14684 / CIP 108061 / JCM 11494 / NBRC 100937 / ID131577</strain>
    </source>
</reference>
<dbReference type="HOGENOM" id="CLU_1737425_0_0_11"/>
<evidence type="ECO:0000313" key="3">
    <source>
        <dbReference type="EMBL" id="ADB51037.1"/>
    </source>
</evidence>
<dbReference type="RefSeq" id="WP_012934088.1">
    <property type="nucleotide sequence ID" value="NC_013739.1"/>
</dbReference>
<evidence type="ECO:0000313" key="4">
    <source>
        <dbReference type="Proteomes" id="UP000008229"/>
    </source>
</evidence>